<dbReference type="GeneID" id="19970658"/>
<dbReference type="VEuPathDB" id="FungiDB:HMPREF1541_03319"/>
<feature type="region of interest" description="Disordered" evidence="1">
    <location>
        <begin position="91"/>
        <end position="192"/>
    </location>
</feature>
<keyword evidence="4" id="KW-1185">Reference proteome</keyword>
<evidence type="ECO:0008006" key="5">
    <source>
        <dbReference type="Google" id="ProtNLM"/>
    </source>
</evidence>
<feature type="signal peptide" evidence="2">
    <location>
        <begin position="1"/>
        <end position="19"/>
    </location>
</feature>
<organism evidence="3 4">
    <name type="scientific">Cyphellophora europaea (strain CBS 101466)</name>
    <name type="common">Phialophora europaea</name>
    <dbReference type="NCBI Taxonomy" id="1220924"/>
    <lineage>
        <taxon>Eukaryota</taxon>
        <taxon>Fungi</taxon>
        <taxon>Dikarya</taxon>
        <taxon>Ascomycota</taxon>
        <taxon>Pezizomycotina</taxon>
        <taxon>Eurotiomycetes</taxon>
        <taxon>Chaetothyriomycetidae</taxon>
        <taxon>Chaetothyriales</taxon>
        <taxon>Cyphellophoraceae</taxon>
        <taxon>Cyphellophora</taxon>
    </lineage>
</organism>
<dbReference type="RefSeq" id="XP_008715893.1">
    <property type="nucleotide sequence ID" value="XM_008717671.1"/>
</dbReference>
<dbReference type="InParanoid" id="W2S0D8"/>
<evidence type="ECO:0000313" key="4">
    <source>
        <dbReference type="Proteomes" id="UP000030752"/>
    </source>
</evidence>
<name>W2S0D8_CYPE1</name>
<dbReference type="OrthoDB" id="10003116at2759"/>
<evidence type="ECO:0000256" key="2">
    <source>
        <dbReference type="SAM" id="SignalP"/>
    </source>
</evidence>
<gene>
    <name evidence="3" type="ORF">HMPREF1541_03319</name>
</gene>
<protein>
    <recommendedName>
        <fullName evidence="5">Oxidoreductase-like protein</fullName>
    </recommendedName>
</protein>
<accession>W2S0D8</accession>
<dbReference type="eggNOG" id="ENOG502SD1F">
    <property type="taxonomic scope" value="Eukaryota"/>
</dbReference>
<dbReference type="EMBL" id="KB822719">
    <property type="protein sequence ID" value="ETN41384.1"/>
    <property type="molecule type" value="Genomic_DNA"/>
</dbReference>
<sequence length="538" mass="59520">MTTATVEALSLASLTALLSQPPQYPRNPTHKSHQPLVLYIVRVPGSRDVVLTPLKPPTKASISLDAIQTSLYYLHVETADDEVVKQSLEAERRASDENRPPPVPIQRKPLPPTSFANYPPSRRPPTPPKSYPDFQPAGDNSNKQYDRYAARGSHVRLGVDTTAKQSKPRGARPMPSTGVAYHDNQSPRDAVDESANIPTKLQIPEQPPSFDAATLSALTRQESPSSPSPDIIPSHFTKLTLIRRDPTSGAQWNVGSIRVGTRRHHLSPLQPVEVTLTSPGYTRFAQMPDTASPVKRASFDLLRSPSPPRGNPFWRYVGFRTVADEKTSLQDVRVSSNEFSEQSKGSSNKKPRQVYSFTSPWQGMCIFSNGVDGKSLRLRHSLPTNSNAIGEQGAGVAELRLNLPWSILRAREANRQSASEPEKLPISELIGKSKKEQFRRSMQMLKHDSKHLLRELREGKSSGDDNAVERKLPSGAELVDENYRLSLKLGREKAGGGFKGDSAKLGKLILEDEGLKMGDLVVASCMGCWWQHYHDTVQ</sequence>
<feature type="compositionally biased region" description="Pro residues" evidence="1">
    <location>
        <begin position="121"/>
        <end position="130"/>
    </location>
</feature>
<feature type="region of interest" description="Disordered" evidence="1">
    <location>
        <begin position="332"/>
        <end position="352"/>
    </location>
</feature>
<evidence type="ECO:0000256" key="1">
    <source>
        <dbReference type="SAM" id="MobiDB-lite"/>
    </source>
</evidence>
<proteinExistence type="predicted"/>
<feature type="compositionally biased region" description="Pro residues" evidence="1">
    <location>
        <begin position="100"/>
        <end position="112"/>
    </location>
</feature>
<evidence type="ECO:0000313" key="3">
    <source>
        <dbReference type="EMBL" id="ETN41384.1"/>
    </source>
</evidence>
<feature type="chain" id="PRO_5004824212" description="Oxidoreductase-like protein" evidence="2">
    <location>
        <begin position="20"/>
        <end position="538"/>
    </location>
</feature>
<dbReference type="STRING" id="1220924.W2S0D8"/>
<dbReference type="HOGENOM" id="CLU_015711_1_0_1"/>
<keyword evidence="2" id="KW-0732">Signal</keyword>
<dbReference type="Proteomes" id="UP000030752">
    <property type="component" value="Unassembled WGS sequence"/>
</dbReference>
<reference evidence="3 4" key="1">
    <citation type="submission" date="2013-03" db="EMBL/GenBank/DDBJ databases">
        <title>The Genome Sequence of Phialophora europaea CBS 101466.</title>
        <authorList>
            <consortium name="The Broad Institute Genomics Platform"/>
            <person name="Cuomo C."/>
            <person name="de Hoog S."/>
            <person name="Gorbushina A."/>
            <person name="Walker B."/>
            <person name="Young S.K."/>
            <person name="Zeng Q."/>
            <person name="Gargeya S."/>
            <person name="Fitzgerald M."/>
            <person name="Haas B."/>
            <person name="Abouelleil A."/>
            <person name="Allen A.W."/>
            <person name="Alvarado L."/>
            <person name="Arachchi H.M."/>
            <person name="Berlin A.M."/>
            <person name="Chapman S.B."/>
            <person name="Gainer-Dewar J."/>
            <person name="Goldberg J."/>
            <person name="Griggs A."/>
            <person name="Gujja S."/>
            <person name="Hansen M."/>
            <person name="Howarth C."/>
            <person name="Imamovic A."/>
            <person name="Ireland A."/>
            <person name="Larimer J."/>
            <person name="McCowan C."/>
            <person name="Murphy C."/>
            <person name="Pearson M."/>
            <person name="Poon T.W."/>
            <person name="Priest M."/>
            <person name="Roberts A."/>
            <person name="Saif S."/>
            <person name="Shea T."/>
            <person name="Sisk P."/>
            <person name="Sykes S."/>
            <person name="Wortman J."/>
            <person name="Nusbaum C."/>
            <person name="Birren B."/>
        </authorList>
    </citation>
    <scope>NUCLEOTIDE SEQUENCE [LARGE SCALE GENOMIC DNA]</scope>
    <source>
        <strain evidence="3 4">CBS 101466</strain>
    </source>
</reference>
<dbReference type="AlphaFoldDB" id="W2S0D8"/>
<feature type="compositionally biased region" description="Polar residues" evidence="1">
    <location>
        <begin position="332"/>
        <end position="346"/>
    </location>
</feature>